<name>A0ABX1WNS6_9FLAO</name>
<dbReference type="SUPFAM" id="SSF53448">
    <property type="entry name" value="Nucleotide-diphospho-sugar transferases"/>
    <property type="match status" value="1"/>
</dbReference>
<dbReference type="Pfam" id="PF00535">
    <property type="entry name" value="Glycos_transf_2"/>
    <property type="match status" value="1"/>
</dbReference>
<dbReference type="PANTHER" id="PTHR43685">
    <property type="entry name" value="GLYCOSYLTRANSFERASE"/>
    <property type="match status" value="1"/>
</dbReference>
<dbReference type="RefSeq" id="WP_171623650.1">
    <property type="nucleotide sequence ID" value="NZ_JABFOQ010000030.1"/>
</dbReference>
<dbReference type="Proteomes" id="UP000580344">
    <property type="component" value="Unassembled WGS sequence"/>
</dbReference>
<sequence length="272" mass="32063">MKVSVIIPTYKPGSYIEECFDSLLKQNCSLDLFEVVVILNGEKEPYYNNIENYLLKSGLYYKLIYTDKKGVSNARNVGINYSQNKAEYIIFLDDDDKLSYSFISDCIAKANPHNVLIGNCKTFIDNDENGHEYEYGDDYITKCFEKNKNKEYNIFRYRSFFSTVCAKMIPLKIIGLTRFDTRYKLGEDALFCFSISKDIDKCVLVENDSIYYRRIREGSASRSKLSKYFLFKNYSGLVISYSQIYFRDVRKYNFLFYVSRVVATMIHFFRRM</sequence>
<reference evidence="2 3" key="1">
    <citation type="submission" date="2020-05" db="EMBL/GenBank/DDBJ databases">
        <title>Tigecycline resistant gene in Empedobacter stercoris.</title>
        <authorList>
            <person name="Chen Y."/>
            <person name="Cheng Y."/>
            <person name="Zhou K."/>
        </authorList>
    </citation>
    <scope>NUCLEOTIDE SEQUENCE [LARGE SCALE GENOMIC DNA]</scope>
    <source>
        <strain evidence="2 3">ES202</strain>
    </source>
</reference>
<evidence type="ECO:0000259" key="1">
    <source>
        <dbReference type="Pfam" id="PF00535"/>
    </source>
</evidence>
<dbReference type="EMBL" id="JABFOQ010000030">
    <property type="protein sequence ID" value="NOJ76356.1"/>
    <property type="molecule type" value="Genomic_DNA"/>
</dbReference>
<feature type="domain" description="Glycosyltransferase 2-like" evidence="1">
    <location>
        <begin position="4"/>
        <end position="155"/>
    </location>
</feature>
<keyword evidence="3" id="KW-1185">Reference proteome</keyword>
<accession>A0ABX1WNS6</accession>
<comment type="caution">
    <text evidence="2">The sequence shown here is derived from an EMBL/GenBank/DDBJ whole genome shotgun (WGS) entry which is preliminary data.</text>
</comment>
<dbReference type="InterPro" id="IPR050834">
    <property type="entry name" value="Glycosyltransf_2"/>
</dbReference>
<organism evidence="2 3">
    <name type="scientific">Empedobacter stercoris</name>
    <dbReference type="NCBI Taxonomy" id="1628248"/>
    <lineage>
        <taxon>Bacteria</taxon>
        <taxon>Pseudomonadati</taxon>
        <taxon>Bacteroidota</taxon>
        <taxon>Flavobacteriia</taxon>
        <taxon>Flavobacteriales</taxon>
        <taxon>Weeksellaceae</taxon>
        <taxon>Empedobacter</taxon>
    </lineage>
</organism>
<dbReference type="InterPro" id="IPR001173">
    <property type="entry name" value="Glyco_trans_2-like"/>
</dbReference>
<dbReference type="Gene3D" id="3.90.550.10">
    <property type="entry name" value="Spore Coat Polysaccharide Biosynthesis Protein SpsA, Chain A"/>
    <property type="match status" value="1"/>
</dbReference>
<protein>
    <submittedName>
        <fullName evidence="2">Glycosyltransferase family 2 protein</fullName>
    </submittedName>
</protein>
<dbReference type="InterPro" id="IPR029044">
    <property type="entry name" value="Nucleotide-diphossugar_trans"/>
</dbReference>
<evidence type="ECO:0000313" key="3">
    <source>
        <dbReference type="Proteomes" id="UP000580344"/>
    </source>
</evidence>
<proteinExistence type="predicted"/>
<gene>
    <name evidence="2" type="ORF">HMH06_11025</name>
</gene>
<evidence type="ECO:0000313" key="2">
    <source>
        <dbReference type="EMBL" id="NOJ76356.1"/>
    </source>
</evidence>
<dbReference type="CDD" id="cd00761">
    <property type="entry name" value="Glyco_tranf_GTA_type"/>
    <property type="match status" value="1"/>
</dbReference>
<dbReference type="PANTHER" id="PTHR43685:SF2">
    <property type="entry name" value="GLYCOSYLTRANSFERASE 2-LIKE DOMAIN-CONTAINING PROTEIN"/>
    <property type="match status" value="1"/>
</dbReference>